<keyword evidence="2" id="KW-1185">Reference proteome</keyword>
<accession>A0A0N4ZSJ0</accession>
<organism evidence="2 3">
    <name type="scientific">Parastrongyloides trichosuri</name>
    <name type="common">Possum-specific nematode worm</name>
    <dbReference type="NCBI Taxonomy" id="131310"/>
    <lineage>
        <taxon>Eukaryota</taxon>
        <taxon>Metazoa</taxon>
        <taxon>Ecdysozoa</taxon>
        <taxon>Nematoda</taxon>
        <taxon>Chromadorea</taxon>
        <taxon>Rhabditida</taxon>
        <taxon>Tylenchina</taxon>
        <taxon>Panagrolaimomorpha</taxon>
        <taxon>Strongyloidoidea</taxon>
        <taxon>Strongyloididae</taxon>
        <taxon>Parastrongyloides</taxon>
    </lineage>
</organism>
<evidence type="ECO:0000256" key="1">
    <source>
        <dbReference type="SAM" id="Phobius"/>
    </source>
</evidence>
<dbReference type="WBParaSite" id="PTRK_0001147100.1">
    <property type="protein sequence ID" value="PTRK_0001147100.1"/>
    <property type="gene ID" value="PTRK_0001147100"/>
</dbReference>
<dbReference type="AlphaFoldDB" id="A0A0N4ZSJ0"/>
<feature type="transmembrane region" description="Helical" evidence="1">
    <location>
        <begin position="50"/>
        <end position="68"/>
    </location>
</feature>
<sequence length="187" mass="21550">MIPKLNIKFPLLKPYGTILTWRSIFSIGLVITNLLGGYRCPKMYSFSSNDVIFSTWSSFSLISHTFNFQKNLTNKPSSYFYIPYAYFDFIIGIFASLYYLFESSMCIVCISNTYYYVGTLTLIFQILSFIMSTGAGCLYGYYSLLLHVQTQNIKDLPVKDMVVMGDKISYITPSENFEKQDFNESKI</sequence>
<feature type="transmembrane region" description="Helical" evidence="1">
    <location>
        <begin position="20"/>
        <end position="38"/>
    </location>
</feature>
<reference evidence="3" key="1">
    <citation type="submission" date="2017-02" db="UniProtKB">
        <authorList>
            <consortium name="WormBaseParasite"/>
        </authorList>
    </citation>
    <scope>IDENTIFICATION</scope>
</reference>
<proteinExistence type="predicted"/>
<keyword evidence="1" id="KW-0812">Transmembrane</keyword>
<name>A0A0N4ZSJ0_PARTI</name>
<feature type="transmembrane region" description="Helical" evidence="1">
    <location>
        <begin position="80"/>
        <end position="101"/>
    </location>
</feature>
<feature type="transmembrane region" description="Helical" evidence="1">
    <location>
        <begin position="113"/>
        <end position="142"/>
    </location>
</feature>
<keyword evidence="1" id="KW-0472">Membrane</keyword>
<protein>
    <submittedName>
        <fullName evidence="3">VKc domain-containing protein</fullName>
    </submittedName>
</protein>
<keyword evidence="1" id="KW-1133">Transmembrane helix</keyword>
<evidence type="ECO:0000313" key="3">
    <source>
        <dbReference type="WBParaSite" id="PTRK_0001147100.1"/>
    </source>
</evidence>
<dbReference type="Proteomes" id="UP000038045">
    <property type="component" value="Unplaced"/>
</dbReference>
<evidence type="ECO:0000313" key="2">
    <source>
        <dbReference type="Proteomes" id="UP000038045"/>
    </source>
</evidence>